<evidence type="ECO:0000313" key="3">
    <source>
        <dbReference type="Proteomes" id="UP001163046"/>
    </source>
</evidence>
<proteinExistence type="predicted"/>
<dbReference type="EMBL" id="MU825410">
    <property type="protein sequence ID" value="KAJ7390881.1"/>
    <property type="molecule type" value="Genomic_DNA"/>
</dbReference>
<reference evidence="2" key="1">
    <citation type="submission" date="2023-01" db="EMBL/GenBank/DDBJ databases">
        <title>Genome assembly of the deep-sea coral Lophelia pertusa.</title>
        <authorList>
            <person name="Herrera S."/>
            <person name="Cordes E."/>
        </authorList>
    </citation>
    <scope>NUCLEOTIDE SEQUENCE</scope>
    <source>
        <strain evidence="2">USNM1676648</strain>
        <tissue evidence="2">Polyp</tissue>
    </source>
</reference>
<feature type="compositionally biased region" description="Acidic residues" evidence="1">
    <location>
        <begin position="62"/>
        <end position="71"/>
    </location>
</feature>
<accession>A0A9X0D8X2</accession>
<comment type="caution">
    <text evidence="2">The sequence shown here is derived from an EMBL/GenBank/DDBJ whole genome shotgun (WGS) entry which is preliminary data.</text>
</comment>
<evidence type="ECO:0000256" key="1">
    <source>
        <dbReference type="SAM" id="MobiDB-lite"/>
    </source>
</evidence>
<dbReference type="AlphaFoldDB" id="A0A9X0D8X2"/>
<keyword evidence="3" id="KW-1185">Reference proteome</keyword>
<feature type="region of interest" description="Disordered" evidence="1">
    <location>
        <begin position="49"/>
        <end position="108"/>
    </location>
</feature>
<gene>
    <name evidence="2" type="ORF">OS493_021777</name>
</gene>
<dbReference type="Proteomes" id="UP001163046">
    <property type="component" value="Unassembled WGS sequence"/>
</dbReference>
<organism evidence="2 3">
    <name type="scientific">Desmophyllum pertusum</name>
    <dbReference type="NCBI Taxonomy" id="174260"/>
    <lineage>
        <taxon>Eukaryota</taxon>
        <taxon>Metazoa</taxon>
        <taxon>Cnidaria</taxon>
        <taxon>Anthozoa</taxon>
        <taxon>Hexacorallia</taxon>
        <taxon>Scleractinia</taxon>
        <taxon>Caryophylliina</taxon>
        <taxon>Caryophylliidae</taxon>
        <taxon>Desmophyllum</taxon>
    </lineage>
</organism>
<sequence length="134" mass="15247">MSATEESAEIKLQMMAIVRNKSHKKVIHRKKLSMFQHNPPIKMAAILLSLPRRRTTKPAATQEEEEEEDSKMEEPAMSVVISEPDKDVTTQEANAQTEGRESPVGNADVFCRESRESCRNHRRRVNRLGCSTDI</sequence>
<evidence type="ECO:0000313" key="2">
    <source>
        <dbReference type="EMBL" id="KAJ7390881.1"/>
    </source>
</evidence>
<name>A0A9X0D8X2_9CNID</name>
<protein>
    <submittedName>
        <fullName evidence="2">Uncharacterized protein</fullName>
    </submittedName>
</protein>